<comment type="caution">
    <text evidence="4">The sequence shown here is derived from an EMBL/GenBank/DDBJ whole genome shotgun (WGS) entry which is preliminary data.</text>
</comment>
<dbReference type="Proteomes" id="UP001597111">
    <property type="component" value="Unassembled WGS sequence"/>
</dbReference>
<dbReference type="EMBL" id="JBHUDH010000058">
    <property type="protein sequence ID" value="MFD1526015.1"/>
    <property type="molecule type" value="Genomic_DNA"/>
</dbReference>
<evidence type="ECO:0000256" key="3">
    <source>
        <dbReference type="SAM" id="MobiDB-lite"/>
    </source>
</evidence>
<protein>
    <submittedName>
        <fullName evidence="4">Deoxyuridine 5'-triphosphate nucleotidohydrolase</fullName>
    </submittedName>
</protein>
<dbReference type="GO" id="GO:0016787">
    <property type="term" value="F:hydrolase activity"/>
    <property type="evidence" value="ECO:0007669"/>
    <property type="project" value="UniProtKB-KW"/>
</dbReference>
<dbReference type="AlphaFoldDB" id="A0ABD6B569"/>
<dbReference type="SUPFAM" id="SSF51283">
    <property type="entry name" value="dUTPase-like"/>
    <property type="match status" value="1"/>
</dbReference>
<evidence type="ECO:0000313" key="5">
    <source>
        <dbReference type="Proteomes" id="UP001597111"/>
    </source>
</evidence>
<proteinExistence type="predicted"/>
<reference evidence="4 5" key="1">
    <citation type="journal article" date="2019" name="Int. J. Syst. Evol. Microbiol.">
        <title>The Global Catalogue of Microorganisms (GCM) 10K type strain sequencing project: providing services to taxonomists for standard genome sequencing and annotation.</title>
        <authorList>
            <consortium name="The Broad Institute Genomics Platform"/>
            <consortium name="The Broad Institute Genome Sequencing Center for Infectious Disease"/>
            <person name="Wu L."/>
            <person name="Ma J."/>
        </authorList>
    </citation>
    <scope>NUCLEOTIDE SEQUENCE [LARGE SCALE GENOMIC DNA]</scope>
    <source>
        <strain evidence="4 5">CGMCC 1.12285</strain>
    </source>
</reference>
<evidence type="ECO:0000256" key="2">
    <source>
        <dbReference type="ARBA" id="ARBA00023080"/>
    </source>
</evidence>
<keyword evidence="1" id="KW-0378">Hydrolase</keyword>
<dbReference type="Pfam" id="PF22769">
    <property type="entry name" value="DCD"/>
    <property type="match status" value="1"/>
</dbReference>
<dbReference type="Gene3D" id="2.70.40.10">
    <property type="match status" value="1"/>
</dbReference>
<dbReference type="PANTHER" id="PTHR42680:SF1">
    <property type="entry name" value="DEOXYURIDINE 5'-TRIPHOSPHATE NUCLEOTIDOHYDROLASE"/>
    <property type="match status" value="1"/>
</dbReference>
<dbReference type="PANTHER" id="PTHR42680">
    <property type="entry name" value="DCTP DEAMINASE"/>
    <property type="match status" value="1"/>
</dbReference>
<dbReference type="InterPro" id="IPR036157">
    <property type="entry name" value="dUTPase-like_sf"/>
</dbReference>
<dbReference type="RefSeq" id="WP_379731354.1">
    <property type="nucleotide sequence ID" value="NZ_JBHSWZ010000079.1"/>
</dbReference>
<evidence type="ECO:0000313" key="4">
    <source>
        <dbReference type="EMBL" id="MFD1526015.1"/>
    </source>
</evidence>
<keyword evidence="2" id="KW-0546">Nucleotide metabolism</keyword>
<gene>
    <name evidence="4" type="ORF">ACFR9S_06810</name>
</gene>
<feature type="compositionally biased region" description="Basic and acidic residues" evidence="3">
    <location>
        <begin position="52"/>
        <end position="71"/>
    </location>
</feature>
<sequence length="164" mass="17699">MSPTTRHRFMFRSGAEVAAAVEDAADDAVQPNGVDLTLDAVFEQTSPGYVGRDGKSVGERSEVDPHGDDPPIYRLEPGDYVVRYGERLAVPEDSVGFVLPRSTLLRNTCSLDTAVWDAGYEGRGEGLLQVGRAIEIEQGARIGQFVLADAESEGTYDGSYQGEN</sequence>
<evidence type="ECO:0000256" key="1">
    <source>
        <dbReference type="ARBA" id="ARBA00022801"/>
    </source>
</evidence>
<dbReference type="GO" id="GO:0009117">
    <property type="term" value="P:nucleotide metabolic process"/>
    <property type="evidence" value="ECO:0007669"/>
    <property type="project" value="UniProtKB-KW"/>
</dbReference>
<dbReference type="CDD" id="cd07557">
    <property type="entry name" value="trimeric_dUTPase"/>
    <property type="match status" value="1"/>
</dbReference>
<accession>A0ABD6B569</accession>
<dbReference type="InterPro" id="IPR033704">
    <property type="entry name" value="dUTPase_trimeric"/>
</dbReference>
<name>A0ABD6B569_9EURY</name>
<dbReference type="NCBIfam" id="NF002598">
    <property type="entry name" value="PRK02253.1"/>
    <property type="match status" value="1"/>
</dbReference>
<feature type="region of interest" description="Disordered" evidence="3">
    <location>
        <begin position="47"/>
        <end position="74"/>
    </location>
</feature>
<organism evidence="4 5">
    <name type="scientific">Halolamina salina</name>
    <dbReference type="NCBI Taxonomy" id="1220023"/>
    <lineage>
        <taxon>Archaea</taxon>
        <taxon>Methanobacteriati</taxon>
        <taxon>Methanobacteriota</taxon>
        <taxon>Stenosarchaea group</taxon>
        <taxon>Halobacteria</taxon>
        <taxon>Halobacteriales</taxon>
        <taxon>Haloferacaceae</taxon>
    </lineage>
</organism>
<keyword evidence="5" id="KW-1185">Reference proteome</keyword>
<dbReference type="InterPro" id="IPR011962">
    <property type="entry name" value="dCTP_deaminase"/>
</dbReference>